<comment type="caution">
    <text evidence="6">The sequence shown here is derived from an EMBL/GenBank/DDBJ whole genome shotgun (WGS) entry which is preliminary data.</text>
</comment>
<name>A0AAW8RGK8_CARDV</name>
<organism evidence="6 7">
    <name type="scientific">Carnobacterium divergens</name>
    <name type="common">Lactobacillus divergens</name>
    <dbReference type="NCBI Taxonomy" id="2748"/>
    <lineage>
        <taxon>Bacteria</taxon>
        <taxon>Bacillati</taxon>
        <taxon>Bacillota</taxon>
        <taxon>Bacilli</taxon>
        <taxon>Lactobacillales</taxon>
        <taxon>Carnobacteriaceae</taxon>
        <taxon>Carnobacterium</taxon>
    </lineage>
</organism>
<dbReference type="Proteomes" id="UP001249945">
    <property type="component" value="Unassembled WGS sequence"/>
</dbReference>
<evidence type="ECO:0000256" key="1">
    <source>
        <dbReference type="ARBA" id="ARBA00010466"/>
    </source>
</evidence>
<evidence type="ECO:0000313" key="6">
    <source>
        <dbReference type="EMBL" id="MDT1975236.1"/>
    </source>
</evidence>
<dbReference type="GO" id="GO:0003677">
    <property type="term" value="F:DNA binding"/>
    <property type="evidence" value="ECO:0007669"/>
    <property type="project" value="UniProtKB-KW"/>
</dbReference>
<evidence type="ECO:0000256" key="2">
    <source>
        <dbReference type="ARBA" id="ARBA00023015"/>
    </source>
</evidence>
<dbReference type="Gene3D" id="1.10.10.10">
    <property type="entry name" value="Winged helix-like DNA-binding domain superfamily/Winged helix DNA-binding domain"/>
    <property type="match status" value="1"/>
</dbReference>
<dbReference type="Gene3D" id="3.40.50.1360">
    <property type="match status" value="1"/>
</dbReference>
<keyword evidence="3 6" id="KW-0238">DNA-binding</keyword>
<dbReference type="PANTHER" id="PTHR34294:SF1">
    <property type="entry name" value="TRANSCRIPTIONAL REGULATOR LSRR"/>
    <property type="match status" value="1"/>
</dbReference>
<feature type="domain" description="Sugar-binding" evidence="5">
    <location>
        <begin position="59"/>
        <end position="310"/>
    </location>
</feature>
<keyword evidence="2" id="KW-0805">Transcription regulation</keyword>
<dbReference type="SUPFAM" id="SSF100950">
    <property type="entry name" value="NagB/RpiA/CoA transferase-like"/>
    <property type="match status" value="1"/>
</dbReference>
<gene>
    <name evidence="6" type="ORF">MX635_12580</name>
</gene>
<dbReference type="InterPro" id="IPR036388">
    <property type="entry name" value="WH-like_DNA-bd_sf"/>
</dbReference>
<evidence type="ECO:0000256" key="4">
    <source>
        <dbReference type="ARBA" id="ARBA00023163"/>
    </source>
</evidence>
<accession>A0AAW8RGK8</accession>
<proteinExistence type="inferred from homology"/>
<dbReference type="InterPro" id="IPR037171">
    <property type="entry name" value="NagB/RpiA_transferase-like"/>
</dbReference>
<reference evidence="6" key="1">
    <citation type="submission" date="2022-04" db="EMBL/GenBank/DDBJ databases">
        <title>Draft genome sequences of lactic acid bacteria (LAB) strains involved in meat spoilage.</title>
        <authorList>
            <person name="Palevich N."/>
        </authorList>
    </citation>
    <scope>NUCLEOTIDE SEQUENCE</scope>
    <source>
        <strain evidence="6">9-14</strain>
    </source>
</reference>
<sequence>MESNLSKEELLIELSKDYYLKNIPITDLTKKYQLSRYKISKKLEEATSTGIVSISINAPFERNHEIESFFNKHFKTQVLVLKNIDSLVQHDINFWNFCAKTTQQMIADTSVVSLSWGDSVYKVIEQFKTSIQEDLIFTQFIGESGKYHSLAGSMRLVQKAASKYESRYLTLTAPLYIMSNEARELLGQEPILSKTITTARKSDILLTGLATPASITSVDAWNQNKELIFGPQFDNAIGIVYGRAYDIDGNFLNQSQDKTFGLTLAQILQIPKRVSFCNNKFKATACLGALNGNFFTHMIIDEKSALKIMKIMEKY</sequence>
<dbReference type="GO" id="GO:0030246">
    <property type="term" value="F:carbohydrate binding"/>
    <property type="evidence" value="ECO:0007669"/>
    <property type="project" value="InterPro"/>
</dbReference>
<comment type="similarity">
    <text evidence="1">Belongs to the SorC transcriptional regulatory family.</text>
</comment>
<evidence type="ECO:0000313" key="7">
    <source>
        <dbReference type="Proteomes" id="UP001249945"/>
    </source>
</evidence>
<evidence type="ECO:0000256" key="3">
    <source>
        <dbReference type="ARBA" id="ARBA00023125"/>
    </source>
</evidence>
<protein>
    <submittedName>
        <fullName evidence="6">DNA-binding transcriptional regulator</fullName>
    </submittedName>
</protein>
<dbReference type="AlphaFoldDB" id="A0AAW8RGK8"/>
<dbReference type="EMBL" id="JALRMR010000018">
    <property type="protein sequence ID" value="MDT1975236.1"/>
    <property type="molecule type" value="Genomic_DNA"/>
</dbReference>
<dbReference type="InterPro" id="IPR007324">
    <property type="entry name" value="Sugar-bd_dom_put"/>
</dbReference>
<dbReference type="PANTHER" id="PTHR34294">
    <property type="entry name" value="TRANSCRIPTIONAL REGULATOR-RELATED"/>
    <property type="match status" value="1"/>
</dbReference>
<keyword evidence="4" id="KW-0804">Transcription</keyword>
<dbReference type="InterPro" id="IPR051054">
    <property type="entry name" value="SorC_transcr_regulators"/>
</dbReference>
<evidence type="ECO:0000259" key="5">
    <source>
        <dbReference type="Pfam" id="PF04198"/>
    </source>
</evidence>
<dbReference type="Pfam" id="PF04198">
    <property type="entry name" value="Sugar-bind"/>
    <property type="match status" value="1"/>
</dbReference>
<dbReference type="RefSeq" id="WP_311780947.1">
    <property type="nucleotide sequence ID" value="NZ_JALRMQ010000009.1"/>
</dbReference>